<evidence type="ECO:0000313" key="7">
    <source>
        <dbReference type="Proteomes" id="UP000515135"/>
    </source>
</evidence>
<dbReference type="Pfam" id="PF00431">
    <property type="entry name" value="CUB"/>
    <property type="match status" value="5"/>
</dbReference>
<dbReference type="AlphaFoldDB" id="A0A6P4YGI1"/>
<dbReference type="PROSITE" id="PS01180">
    <property type="entry name" value="CUB"/>
    <property type="match status" value="5"/>
</dbReference>
<dbReference type="InterPro" id="IPR035914">
    <property type="entry name" value="Sperma_CUB_dom_sf"/>
</dbReference>
<evidence type="ECO:0000256" key="3">
    <source>
        <dbReference type="ARBA" id="ARBA00023157"/>
    </source>
</evidence>
<dbReference type="SUPFAM" id="SSF49854">
    <property type="entry name" value="Spermadhesin, CUB domain"/>
    <property type="match status" value="5"/>
</dbReference>
<accession>A0A6P4YGI1</accession>
<dbReference type="FunFam" id="2.60.120.290:FF:000003">
    <property type="entry name" value="Neuropilin"/>
    <property type="match status" value="1"/>
</dbReference>
<name>A0A6P4YGI1_BRABE</name>
<dbReference type="RefSeq" id="XP_019623543.1">
    <property type="nucleotide sequence ID" value="XM_019767984.1"/>
</dbReference>
<keyword evidence="3" id="KW-1015">Disulfide bond</keyword>
<sequence>ITFTDFAMESHPNCDFDYLTIYNGASVSSPQIGRYCGNNGPRPFTSGSRYLLLYFQTDVSQSAMGFRATYTTDGLGCGGILHGNSGTLMSPNYPQNYPHNLECEWTINVDPGYHVSLNFDPNFFIEAHSNCIYDYVMIRDGPSEQDPLIGTYCGNTIPPAFNTSTNFLWIRFYTDQSVTNTGFVARWQAVDSQCGGTFNATSTPQTLTSPNYPGNYPHNLNCRWTIQAPDPAQRLRIKITDMQIEAHPQCQYDYLQLRDYPMDDTGRTLTYCGRQLIEFDSRKPTLQLNFRTDVNSAGRGFYLTYEIASCSRNITADNGRLVSPGWPDNYPHNSDCRTILRNPGRYIAVYFNDFYIEPHPNCAYDYLAFYNGTSTSDTQLAKYCGQTIPDPIFPQSDVILMQFVTDASVAHAGYDLTFSTSRVSSGCGGNLMATQGSFTSPDYPQPYAHQQTCNWLIRVAAGRVITLHWDVFDIEAETNCNYDSVAVYNGANAQAPLVGRYCGNTNPADYTSTSNMLYIRFTADQSVTGAGFRIVYSS</sequence>
<proteinExistence type="predicted"/>
<organism evidence="7 8">
    <name type="scientific">Branchiostoma belcheri</name>
    <name type="common">Amphioxus</name>
    <dbReference type="NCBI Taxonomy" id="7741"/>
    <lineage>
        <taxon>Eukaryota</taxon>
        <taxon>Metazoa</taxon>
        <taxon>Chordata</taxon>
        <taxon>Cephalochordata</taxon>
        <taxon>Leptocardii</taxon>
        <taxon>Amphioxiformes</taxon>
        <taxon>Branchiostomatidae</taxon>
        <taxon>Branchiostoma</taxon>
    </lineage>
</organism>
<comment type="caution">
    <text evidence="5">Lacks conserved residue(s) required for the propagation of feature annotation.</text>
</comment>
<dbReference type="PANTHER" id="PTHR24251">
    <property type="entry name" value="OVOCHYMASE-RELATED"/>
    <property type="match status" value="1"/>
</dbReference>
<protein>
    <submittedName>
        <fullName evidence="8">Cubilin-like</fullName>
    </submittedName>
</protein>
<reference evidence="8" key="1">
    <citation type="submission" date="2025-08" db="UniProtKB">
        <authorList>
            <consortium name="RefSeq"/>
        </authorList>
    </citation>
    <scope>IDENTIFICATION</scope>
    <source>
        <tissue evidence="8">Gonad</tissue>
    </source>
</reference>
<feature type="domain" description="CUB" evidence="6">
    <location>
        <begin position="310"/>
        <end position="421"/>
    </location>
</feature>
<dbReference type="KEGG" id="bbel:109469468"/>
<evidence type="ECO:0000313" key="8">
    <source>
        <dbReference type="RefSeq" id="XP_019623543.1"/>
    </source>
</evidence>
<feature type="domain" description="CUB" evidence="6">
    <location>
        <begin position="1"/>
        <end position="73"/>
    </location>
</feature>
<keyword evidence="2" id="KW-0677">Repeat</keyword>
<evidence type="ECO:0000259" key="6">
    <source>
        <dbReference type="PROSITE" id="PS01180"/>
    </source>
</evidence>
<feature type="domain" description="CUB" evidence="6">
    <location>
        <begin position="194"/>
        <end position="308"/>
    </location>
</feature>
<dbReference type="Gene3D" id="2.60.120.290">
    <property type="entry name" value="Spermadhesin, CUB domain"/>
    <property type="match status" value="5"/>
</dbReference>
<keyword evidence="7" id="KW-1185">Reference proteome</keyword>
<dbReference type="GeneID" id="109469468"/>
<dbReference type="InterPro" id="IPR000859">
    <property type="entry name" value="CUB_dom"/>
</dbReference>
<evidence type="ECO:0000256" key="4">
    <source>
        <dbReference type="ARBA" id="ARBA00023180"/>
    </source>
</evidence>
<dbReference type="SMART" id="SM00042">
    <property type="entry name" value="CUB"/>
    <property type="match status" value="5"/>
</dbReference>
<dbReference type="CDD" id="cd00041">
    <property type="entry name" value="CUB"/>
    <property type="match status" value="5"/>
</dbReference>
<dbReference type="OrthoDB" id="6154841at2759"/>
<feature type="domain" description="CUB" evidence="6">
    <location>
        <begin position="427"/>
        <end position="538"/>
    </location>
</feature>
<keyword evidence="4" id="KW-0325">Glycoprotein</keyword>
<feature type="domain" description="CUB" evidence="6">
    <location>
        <begin position="77"/>
        <end position="190"/>
    </location>
</feature>
<gene>
    <name evidence="8" type="primary">LOC109469468</name>
</gene>
<keyword evidence="1" id="KW-0732">Signal</keyword>
<dbReference type="Proteomes" id="UP000515135">
    <property type="component" value="Unplaced"/>
</dbReference>
<evidence type="ECO:0000256" key="5">
    <source>
        <dbReference type="PROSITE-ProRule" id="PRU00059"/>
    </source>
</evidence>
<feature type="non-terminal residue" evidence="8">
    <location>
        <position position="1"/>
    </location>
</feature>
<evidence type="ECO:0000256" key="2">
    <source>
        <dbReference type="ARBA" id="ARBA00022737"/>
    </source>
</evidence>
<evidence type="ECO:0000256" key="1">
    <source>
        <dbReference type="ARBA" id="ARBA00022729"/>
    </source>
</evidence>
<dbReference type="FunFam" id="2.60.120.290:FF:000013">
    <property type="entry name" value="Membrane frizzled-related protein"/>
    <property type="match status" value="3"/>
</dbReference>